<evidence type="ECO:0000313" key="2">
    <source>
        <dbReference type="Proteomes" id="UP001174909"/>
    </source>
</evidence>
<organism evidence="1 2">
    <name type="scientific">Geodia barretti</name>
    <name type="common">Barrett's horny sponge</name>
    <dbReference type="NCBI Taxonomy" id="519541"/>
    <lineage>
        <taxon>Eukaryota</taxon>
        <taxon>Metazoa</taxon>
        <taxon>Porifera</taxon>
        <taxon>Demospongiae</taxon>
        <taxon>Heteroscleromorpha</taxon>
        <taxon>Tetractinellida</taxon>
        <taxon>Astrophorina</taxon>
        <taxon>Geodiidae</taxon>
        <taxon>Geodia</taxon>
    </lineage>
</organism>
<protein>
    <submittedName>
        <fullName evidence="1">Uncharacterized protein</fullName>
    </submittedName>
</protein>
<dbReference type="EMBL" id="CASHTH010000243">
    <property type="protein sequence ID" value="CAI7995288.1"/>
    <property type="molecule type" value="Genomic_DNA"/>
</dbReference>
<dbReference type="Proteomes" id="UP001174909">
    <property type="component" value="Unassembled WGS sequence"/>
</dbReference>
<name>A0AA35QX86_GEOBA</name>
<accession>A0AA35QX86</accession>
<gene>
    <name evidence="1" type="ORF">GBAR_LOCUS1667</name>
</gene>
<comment type="caution">
    <text evidence="1">The sequence shown here is derived from an EMBL/GenBank/DDBJ whole genome shotgun (WGS) entry which is preliminary data.</text>
</comment>
<dbReference type="AlphaFoldDB" id="A0AA35QX86"/>
<proteinExistence type="predicted"/>
<reference evidence="1" key="1">
    <citation type="submission" date="2023-03" db="EMBL/GenBank/DDBJ databases">
        <authorList>
            <person name="Steffen K."/>
            <person name="Cardenas P."/>
        </authorList>
    </citation>
    <scope>NUCLEOTIDE SEQUENCE</scope>
</reference>
<keyword evidence="2" id="KW-1185">Reference proteome</keyword>
<sequence>MALVLAGCTSAKHQQMQNERDTRREAYEDVRRKETFKRSRDFLSDDMLGKWRFLELVVEERGGSEDILKVKAERAARRLKGLTLRFWKSGNTAYQYQIENMMPKTYGTYTTRTVHRGDKPKSGRIHFYPVSGTQVPDLLFNFAKGIHQQVLLSDGEVLSTILRIDIPRISMKDREMDLTLDLGMILAPDGWLHRGNIRCSFERIE</sequence>
<evidence type="ECO:0000313" key="1">
    <source>
        <dbReference type="EMBL" id="CAI7995288.1"/>
    </source>
</evidence>